<comment type="caution">
    <text evidence="1">The sequence shown here is derived from an EMBL/GenBank/DDBJ whole genome shotgun (WGS) entry which is preliminary data.</text>
</comment>
<dbReference type="InterPro" id="IPR021109">
    <property type="entry name" value="Peptidase_aspartic_dom_sf"/>
</dbReference>
<accession>A0A9Q3BTU9</accession>
<dbReference type="Gene3D" id="2.40.70.10">
    <property type="entry name" value="Acid Proteases"/>
    <property type="match status" value="1"/>
</dbReference>
<evidence type="ECO:0000313" key="1">
    <source>
        <dbReference type="EMBL" id="MBW0470983.1"/>
    </source>
</evidence>
<reference evidence="1" key="1">
    <citation type="submission" date="2021-03" db="EMBL/GenBank/DDBJ databases">
        <title>Draft genome sequence of rust myrtle Austropuccinia psidii MF-1, a brazilian biotype.</title>
        <authorList>
            <person name="Quecine M.C."/>
            <person name="Pachon D.M.R."/>
            <person name="Bonatelli M.L."/>
            <person name="Correr F.H."/>
            <person name="Franceschini L.M."/>
            <person name="Leite T.F."/>
            <person name="Margarido G.R.A."/>
            <person name="Almeida C.A."/>
            <person name="Ferrarezi J.A."/>
            <person name="Labate C.A."/>
        </authorList>
    </citation>
    <scope>NUCLEOTIDE SEQUENCE</scope>
    <source>
        <strain evidence="1">MF-1</strain>
    </source>
</reference>
<proteinExistence type="predicted"/>
<sequence>MLEIPEKIPLIILDSSESPSLFVTHHTEYMVELPSIPSFEWDLLVIDTLKEEDLILGIEFLKGFNPSFDWRQGLVTFHADNQESYNPSKSSSNEFSSSKSSVALVGDSRAPSFSPSVHIPSFNSTNSLPSSRDEAFKEIHDVGEYNPVSLLHLFLLQLIMNPQNIVG</sequence>
<dbReference type="EMBL" id="AVOT02002619">
    <property type="protein sequence ID" value="MBW0470983.1"/>
    <property type="molecule type" value="Genomic_DNA"/>
</dbReference>
<dbReference type="AlphaFoldDB" id="A0A9Q3BTU9"/>
<organism evidence="1 2">
    <name type="scientific">Austropuccinia psidii MF-1</name>
    <dbReference type="NCBI Taxonomy" id="1389203"/>
    <lineage>
        <taxon>Eukaryota</taxon>
        <taxon>Fungi</taxon>
        <taxon>Dikarya</taxon>
        <taxon>Basidiomycota</taxon>
        <taxon>Pucciniomycotina</taxon>
        <taxon>Pucciniomycetes</taxon>
        <taxon>Pucciniales</taxon>
        <taxon>Sphaerophragmiaceae</taxon>
        <taxon>Austropuccinia</taxon>
    </lineage>
</organism>
<gene>
    <name evidence="1" type="ORF">O181_010698</name>
</gene>
<dbReference type="Proteomes" id="UP000765509">
    <property type="component" value="Unassembled WGS sequence"/>
</dbReference>
<evidence type="ECO:0000313" key="2">
    <source>
        <dbReference type="Proteomes" id="UP000765509"/>
    </source>
</evidence>
<keyword evidence="2" id="KW-1185">Reference proteome</keyword>
<name>A0A9Q3BTU9_9BASI</name>
<protein>
    <submittedName>
        <fullName evidence="1">Uncharacterized protein</fullName>
    </submittedName>
</protein>
<dbReference type="OrthoDB" id="2684341at2759"/>